<keyword evidence="3" id="KW-0963">Cytoplasm</keyword>
<dbReference type="Proteomes" id="UP001479436">
    <property type="component" value="Unassembled WGS sequence"/>
</dbReference>
<dbReference type="PROSITE" id="PS51263">
    <property type="entry name" value="ADF_H"/>
    <property type="match status" value="2"/>
</dbReference>
<proteinExistence type="inferred from homology"/>
<dbReference type="PANTHER" id="PTHR13759:SF1">
    <property type="entry name" value="TWINFILIN"/>
    <property type="match status" value="1"/>
</dbReference>
<dbReference type="SMART" id="SM00102">
    <property type="entry name" value="ADF"/>
    <property type="match status" value="2"/>
</dbReference>
<dbReference type="Pfam" id="PF00241">
    <property type="entry name" value="Cofilin_ADF"/>
    <property type="match status" value="2"/>
</dbReference>
<dbReference type="SUPFAM" id="SSF55753">
    <property type="entry name" value="Actin depolymerizing proteins"/>
    <property type="match status" value="2"/>
</dbReference>
<comment type="subcellular location">
    <subcellularLocation>
        <location evidence="1">Cytoplasm</location>
        <location evidence="1">Cytoskeleton</location>
    </subcellularLocation>
</comment>
<dbReference type="CDD" id="cd11284">
    <property type="entry name" value="ADF_Twf-C_like"/>
    <property type="match status" value="1"/>
</dbReference>
<feature type="region of interest" description="Disordered" evidence="8">
    <location>
        <begin position="321"/>
        <end position="345"/>
    </location>
</feature>
<evidence type="ECO:0000256" key="8">
    <source>
        <dbReference type="SAM" id="MobiDB-lite"/>
    </source>
</evidence>
<keyword evidence="11" id="KW-1185">Reference proteome</keyword>
<evidence type="ECO:0000256" key="3">
    <source>
        <dbReference type="ARBA" id="ARBA00022490"/>
    </source>
</evidence>
<feature type="domain" description="ADF-H" evidence="9">
    <location>
        <begin position="177"/>
        <end position="312"/>
    </location>
</feature>
<dbReference type="Gene3D" id="3.40.20.10">
    <property type="entry name" value="Severin"/>
    <property type="match status" value="2"/>
</dbReference>
<dbReference type="InterPro" id="IPR029006">
    <property type="entry name" value="ADF-H/Gelsolin-like_dom_sf"/>
</dbReference>
<sequence>MSHQSGIRASEELSKIFADAACSGQQRIIQISIENESLEALNILPVSGTFEEDYSQIIPLLSDRQPCFVLYRLDTQSKAGNYEWLYLSYIPNDAKVRDKMIYASTSHTLTNQLGTTHFADSIFGTEKEDLSLESYHKHRQHQTAPAPLTQREEELAEVKAAESGSVNIASRRTHVSGVNFPISDAALSELSKLKDGSLNFVQLCVNTTQEIIDLVSSERITLDTLASSIPIDQPRFTFFAYQHNHQGEDISPILFIYSCPTASSIRERMLYSSCRGSLLAAAENDVGLNISKKFEVDDPSELTSQYIEEDLHPEPVGIVKPQAFRRPAAPGRNAPSRNRRAPKPE</sequence>
<evidence type="ECO:0000256" key="4">
    <source>
        <dbReference type="ARBA" id="ARBA00022737"/>
    </source>
</evidence>
<keyword evidence="4" id="KW-0677">Repeat</keyword>
<evidence type="ECO:0000313" key="10">
    <source>
        <dbReference type="EMBL" id="KAK9720544.1"/>
    </source>
</evidence>
<keyword evidence="6" id="KW-0206">Cytoskeleton</keyword>
<dbReference type="InterPro" id="IPR028458">
    <property type="entry name" value="Twinfilin"/>
</dbReference>
<evidence type="ECO:0000256" key="2">
    <source>
        <dbReference type="ARBA" id="ARBA00009557"/>
    </source>
</evidence>
<keyword evidence="5" id="KW-0009">Actin-binding</keyword>
<comment type="similarity">
    <text evidence="2">Belongs to the actin-binding proteins ADF family. Twinfilin subfamily.</text>
</comment>
<evidence type="ECO:0000256" key="6">
    <source>
        <dbReference type="ARBA" id="ARBA00023212"/>
    </source>
</evidence>
<dbReference type="EMBL" id="JASJQH010007010">
    <property type="protein sequence ID" value="KAK9720544.1"/>
    <property type="molecule type" value="Genomic_DNA"/>
</dbReference>
<evidence type="ECO:0000256" key="7">
    <source>
        <dbReference type="ARBA" id="ARBA00038532"/>
    </source>
</evidence>
<evidence type="ECO:0000259" key="9">
    <source>
        <dbReference type="PROSITE" id="PS51263"/>
    </source>
</evidence>
<reference evidence="10 11" key="1">
    <citation type="submission" date="2023-04" db="EMBL/GenBank/DDBJ databases">
        <title>Genome of Basidiobolus ranarum AG-B5.</title>
        <authorList>
            <person name="Stajich J.E."/>
            <person name="Carter-House D."/>
            <person name="Gryganskyi A."/>
        </authorList>
    </citation>
    <scope>NUCLEOTIDE SEQUENCE [LARGE SCALE GENOMIC DNA]</scope>
    <source>
        <strain evidence="10 11">AG-B5</strain>
    </source>
</reference>
<comment type="subunit">
    <text evidence="7">Interacts with G-actin; ADP-actin form.</text>
</comment>
<dbReference type="CDD" id="cd11285">
    <property type="entry name" value="ADF_Twf-N_like"/>
    <property type="match status" value="1"/>
</dbReference>
<evidence type="ECO:0000256" key="1">
    <source>
        <dbReference type="ARBA" id="ARBA00004245"/>
    </source>
</evidence>
<gene>
    <name evidence="10" type="primary">TWF1</name>
    <name evidence="10" type="ORF">K7432_004088</name>
</gene>
<protein>
    <submittedName>
        <fullName evidence="10">Twinfilin-1</fullName>
    </submittedName>
</protein>
<comment type="caution">
    <text evidence="10">The sequence shown here is derived from an EMBL/GenBank/DDBJ whole genome shotgun (WGS) entry which is preliminary data.</text>
</comment>
<dbReference type="PANTHER" id="PTHR13759">
    <property type="entry name" value="TWINFILIN"/>
    <property type="match status" value="1"/>
</dbReference>
<organism evidence="10 11">
    <name type="scientific">Basidiobolus ranarum</name>
    <dbReference type="NCBI Taxonomy" id="34480"/>
    <lineage>
        <taxon>Eukaryota</taxon>
        <taxon>Fungi</taxon>
        <taxon>Fungi incertae sedis</taxon>
        <taxon>Zoopagomycota</taxon>
        <taxon>Entomophthoromycotina</taxon>
        <taxon>Basidiobolomycetes</taxon>
        <taxon>Basidiobolales</taxon>
        <taxon>Basidiobolaceae</taxon>
        <taxon>Basidiobolus</taxon>
    </lineage>
</organism>
<accession>A0ABR2W554</accession>
<evidence type="ECO:0000256" key="5">
    <source>
        <dbReference type="ARBA" id="ARBA00023203"/>
    </source>
</evidence>
<feature type="domain" description="ADF-H" evidence="9">
    <location>
        <begin position="5"/>
        <end position="140"/>
    </location>
</feature>
<evidence type="ECO:0000313" key="11">
    <source>
        <dbReference type="Proteomes" id="UP001479436"/>
    </source>
</evidence>
<dbReference type="InterPro" id="IPR002108">
    <property type="entry name" value="ADF-H"/>
</dbReference>
<name>A0ABR2W554_9FUNG</name>